<keyword evidence="8" id="KW-0460">Magnesium</keyword>
<dbReference type="InterPro" id="IPR043519">
    <property type="entry name" value="NT_sf"/>
</dbReference>
<dbReference type="PANTHER" id="PTHR33571">
    <property type="entry name" value="SSL8005 PROTEIN"/>
    <property type="match status" value="1"/>
</dbReference>
<dbReference type="AlphaFoldDB" id="A0A557QQQ1"/>
<protein>
    <submittedName>
        <fullName evidence="11">Nucleotidyltransferase family protein</fullName>
    </submittedName>
</protein>
<comment type="cofactor">
    <cofactor evidence="1">
        <name>Mg(2+)</name>
        <dbReference type="ChEBI" id="CHEBI:18420"/>
    </cofactor>
</comment>
<evidence type="ECO:0000256" key="7">
    <source>
        <dbReference type="ARBA" id="ARBA00022840"/>
    </source>
</evidence>
<dbReference type="PANTHER" id="PTHR33571:SF14">
    <property type="entry name" value="PROTEIN ADENYLYLTRANSFERASE MJ0435-RELATED"/>
    <property type="match status" value="1"/>
</dbReference>
<keyword evidence="12" id="KW-1185">Reference proteome</keyword>
<dbReference type="EMBL" id="VMNK01000011">
    <property type="protein sequence ID" value="TVO55240.1"/>
    <property type="molecule type" value="Genomic_DNA"/>
</dbReference>
<dbReference type="GO" id="GO:0005524">
    <property type="term" value="F:ATP binding"/>
    <property type="evidence" value="ECO:0007669"/>
    <property type="project" value="UniProtKB-KW"/>
</dbReference>
<keyword evidence="7" id="KW-0067">ATP-binding</keyword>
<dbReference type="Pfam" id="PF01909">
    <property type="entry name" value="NTP_transf_2"/>
    <property type="match status" value="1"/>
</dbReference>
<dbReference type="InterPro" id="IPR052038">
    <property type="entry name" value="Type-VII_TA_antitoxin"/>
</dbReference>
<evidence type="ECO:0000256" key="9">
    <source>
        <dbReference type="ARBA" id="ARBA00038276"/>
    </source>
</evidence>
<dbReference type="OrthoDB" id="561385at2"/>
<evidence type="ECO:0000256" key="4">
    <source>
        <dbReference type="ARBA" id="ARBA00022695"/>
    </source>
</evidence>
<evidence type="ECO:0000256" key="6">
    <source>
        <dbReference type="ARBA" id="ARBA00022741"/>
    </source>
</evidence>
<name>A0A557QQQ1_9RHOO</name>
<dbReference type="RefSeq" id="WP_144309867.1">
    <property type="nucleotide sequence ID" value="NZ_VMNK01000011.1"/>
</dbReference>
<evidence type="ECO:0000313" key="12">
    <source>
        <dbReference type="Proteomes" id="UP000319502"/>
    </source>
</evidence>
<dbReference type="GO" id="GO:0016779">
    <property type="term" value="F:nucleotidyltransferase activity"/>
    <property type="evidence" value="ECO:0007669"/>
    <property type="project" value="UniProtKB-KW"/>
</dbReference>
<comment type="similarity">
    <text evidence="9">Belongs to the MntA antitoxin family.</text>
</comment>
<evidence type="ECO:0000256" key="1">
    <source>
        <dbReference type="ARBA" id="ARBA00001946"/>
    </source>
</evidence>
<dbReference type="Proteomes" id="UP000319502">
    <property type="component" value="Unassembled WGS sequence"/>
</dbReference>
<keyword evidence="5" id="KW-0479">Metal-binding</keyword>
<keyword evidence="3 11" id="KW-0808">Transferase</keyword>
<evidence type="ECO:0000256" key="5">
    <source>
        <dbReference type="ARBA" id="ARBA00022723"/>
    </source>
</evidence>
<keyword evidence="6" id="KW-0547">Nucleotide-binding</keyword>
<dbReference type="SUPFAM" id="SSF81301">
    <property type="entry name" value="Nucleotidyltransferase"/>
    <property type="match status" value="1"/>
</dbReference>
<proteinExistence type="inferred from homology"/>
<feature type="domain" description="Polymerase nucleotidyl transferase" evidence="10">
    <location>
        <begin position="12"/>
        <end position="83"/>
    </location>
</feature>
<dbReference type="InterPro" id="IPR002934">
    <property type="entry name" value="Polymerase_NTP_transf_dom"/>
</dbReference>
<dbReference type="CDD" id="cd05403">
    <property type="entry name" value="NT_KNTase_like"/>
    <property type="match status" value="1"/>
</dbReference>
<evidence type="ECO:0000256" key="2">
    <source>
        <dbReference type="ARBA" id="ARBA00022649"/>
    </source>
</evidence>
<gene>
    <name evidence="11" type="ORF">FHP91_12190</name>
</gene>
<reference evidence="11 12" key="1">
    <citation type="submission" date="2019-07" db="EMBL/GenBank/DDBJ databases">
        <title>The pathways for chlorine oxyanion respiration interact through the shared metabolite chlorate.</title>
        <authorList>
            <person name="Barnum T.P."/>
            <person name="Cheng Y."/>
            <person name="Hill K.A."/>
            <person name="Lucas L.N."/>
            <person name="Carlson H.K."/>
            <person name="Coates J.D."/>
        </authorList>
    </citation>
    <scope>NUCLEOTIDE SEQUENCE [LARGE SCALE GENOMIC DNA]</scope>
    <source>
        <strain evidence="11 12">SFB-3</strain>
    </source>
</reference>
<dbReference type="GO" id="GO:0046872">
    <property type="term" value="F:metal ion binding"/>
    <property type="evidence" value="ECO:0007669"/>
    <property type="project" value="UniProtKB-KW"/>
</dbReference>
<keyword evidence="2" id="KW-1277">Toxin-antitoxin system</keyword>
<sequence length="94" mass="10360">MDRQRAIALPERCKPELAHRFGVTRLGLFGSTARGKATERSDVDGLVAFDGPATSQRYFGARFYLENLLGLPVDLVTETVLACLSKQMKVSTRS</sequence>
<comment type="caution">
    <text evidence="11">The sequence shown here is derived from an EMBL/GenBank/DDBJ whole genome shotgun (WGS) entry which is preliminary data.</text>
</comment>
<organism evidence="11 12">
    <name type="scientific">Denitromonas halophila</name>
    <dbReference type="NCBI Taxonomy" id="1629404"/>
    <lineage>
        <taxon>Bacteria</taxon>
        <taxon>Pseudomonadati</taxon>
        <taxon>Pseudomonadota</taxon>
        <taxon>Betaproteobacteria</taxon>
        <taxon>Rhodocyclales</taxon>
        <taxon>Zoogloeaceae</taxon>
        <taxon>Denitromonas</taxon>
    </lineage>
</organism>
<evidence type="ECO:0000259" key="10">
    <source>
        <dbReference type="Pfam" id="PF01909"/>
    </source>
</evidence>
<evidence type="ECO:0000313" key="11">
    <source>
        <dbReference type="EMBL" id="TVO55240.1"/>
    </source>
</evidence>
<evidence type="ECO:0000256" key="3">
    <source>
        <dbReference type="ARBA" id="ARBA00022679"/>
    </source>
</evidence>
<keyword evidence="4" id="KW-0548">Nucleotidyltransferase</keyword>
<dbReference type="Gene3D" id="3.30.460.10">
    <property type="entry name" value="Beta Polymerase, domain 2"/>
    <property type="match status" value="1"/>
</dbReference>
<accession>A0A557QQQ1</accession>
<evidence type="ECO:0000256" key="8">
    <source>
        <dbReference type="ARBA" id="ARBA00022842"/>
    </source>
</evidence>